<protein>
    <recommendedName>
        <fullName evidence="3">UDP-glucose 4-epimerase</fullName>
    </recommendedName>
    <alternativeName>
        <fullName evidence="5">Galactowaldenase</fullName>
    </alternativeName>
    <alternativeName>
        <fullName evidence="4">UDP-galactose 4-epimerase</fullName>
    </alternativeName>
</protein>
<dbReference type="GO" id="GO:0033499">
    <property type="term" value="P:galactose catabolic process via UDP-galactose, Leloir pathway"/>
    <property type="evidence" value="ECO:0007669"/>
    <property type="project" value="TreeGrafter"/>
</dbReference>
<dbReference type="InterPro" id="IPR001509">
    <property type="entry name" value="Epimerase_deHydtase"/>
</dbReference>
<name>E1JXN5_SOLFR</name>
<dbReference type="Gene3D" id="3.90.25.10">
    <property type="entry name" value="UDP-galactose 4-epimerase, domain 1"/>
    <property type="match status" value="1"/>
</dbReference>
<proteinExistence type="inferred from homology"/>
<dbReference type="Pfam" id="PF01370">
    <property type="entry name" value="Epimerase"/>
    <property type="match status" value="1"/>
</dbReference>
<dbReference type="PANTHER" id="PTHR43725:SF53">
    <property type="entry name" value="UDP-ARABINOSE 4-EPIMERASE 1"/>
    <property type="match status" value="1"/>
</dbReference>
<dbReference type="AlphaFoldDB" id="E1JXN5"/>
<organism evidence="7 8">
    <name type="scientific">Solidesulfovibrio fructosivorans JJ]</name>
    <dbReference type="NCBI Taxonomy" id="596151"/>
    <lineage>
        <taxon>Bacteria</taxon>
        <taxon>Pseudomonadati</taxon>
        <taxon>Thermodesulfobacteriota</taxon>
        <taxon>Desulfovibrionia</taxon>
        <taxon>Desulfovibrionales</taxon>
        <taxon>Desulfovibrionaceae</taxon>
        <taxon>Solidesulfovibrio</taxon>
    </lineage>
</organism>
<evidence type="ECO:0000256" key="3">
    <source>
        <dbReference type="ARBA" id="ARBA00018569"/>
    </source>
</evidence>
<comment type="similarity">
    <text evidence="2">Belongs to the NAD(P)-dependent epimerase/dehydratase family.</text>
</comment>
<evidence type="ECO:0000256" key="5">
    <source>
        <dbReference type="ARBA" id="ARBA00033067"/>
    </source>
</evidence>
<dbReference type="InterPro" id="IPR036291">
    <property type="entry name" value="NAD(P)-bd_dom_sf"/>
</dbReference>
<gene>
    <name evidence="7" type="ORF">DesfrDRAFT_2384</name>
</gene>
<feature type="domain" description="NAD-dependent epimerase/dehydratase" evidence="6">
    <location>
        <begin position="18"/>
        <end position="207"/>
    </location>
</feature>
<accession>E1JXN5</accession>
<evidence type="ECO:0000256" key="4">
    <source>
        <dbReference type="ARBA" id="ARBA00031367"/>
    </source>
</evidence>
<dbReference type="EMBL" id="AECZ01000015">
    <property type="protein sequence ID" value="EFL50808.1"/>
    <property type="molecule type" value="Genomic_DNA"/>
</dbReference>
<dbReference type="STRING" id="596151.DesfrDRAFT_2384"/>
<dbReference type="Proteomes" id="UP000006250">
    <property type="component" value="Unassembled WGS sequence"/>
</dbReference>
<evidence type="ECO:0000259" key="6">
    <source>
        <dbReference type="Pfam" id="PF01370"/>
    </source>
</evidence>
<dbReference type="PANTHER" id="PTHR43725">
    <property type="entry name" value="UDP-GLUCOSE 4-EPIMERASE"/>
    <property type="match status" value="1"/>
</dbReference>
<comment type="pathway">
    <text evidence="1">Carbohydrate metabolism; galactose metabolism.</text>
</comment>
<comment type="caution">
    <text evidence="7">The sequence shown here is derived from an EMBL/GenBank/DDBJ whole genome shotgun (WGS) entry which is preliminary data.</text>
</comment>
<dbReference type="Gene3D" id="3.40.50.720">
    <property type="entry name" value="NAD(P)-binding Rossmann-like Domain"/>
    <property type="match status" value="1"/>
</dbReference>
<dbReference type="eggNOG" id="COG0451">
    <property type="taxonomic scope" value="Bacteria"/>
</dbReference>
<keyword evidence="8" id="KW-1185">Reference proteome</keyword>
<dbReference type="SUPFAM" id="SSF51735">
    <property type="entry name" value="NAD(P)-binding Rossmann-fold domains"/>
    <property type="match status" value="1"/>
</dbReference>
<evidence type="ECO:0000313" key="7">
    <source>
        <dbReference type="EMBL" id="EFL50808.1"/>
    </source>
</evidence>
<evidence type="ECO:0000256" key="1">
    <source>
        <dbReference type="ARBA" id="ARBA00004947"/>
    </source>
</evidence>
<reference evidence="7 8" key="1">
    <citation type="submission" date="2010-08" db="EMBL/GenBank/DDBJ databases">
        <title>The draft genome of Desulfovibrio fructosovorans JJ.</title>
        <authorList>
            <consortium name="US DOE Joint Genome Institute (JGI-PGF)"/>
            <person name="Lucas S."/>
            <person name="Copeland A."/>
            <person name="Lapidus A."/>
            <person name="Cheng J.-F."/>
            <person name="Bruce D."/>
            <person name="Goodwin L."/>
            <person name="Pitluck S."/>
            <person name="Land M.L."/>
            <person name="Hauser L."/>
            <person name="Chang Y.-J."/>
            <person name="Jeffries C."/>
            <person name="Wall J.D."/>
            <person name="Stahl D.A."/>
            <person name="Arkin A.P."/>
            <person name="Dehal P."/>
            <person name="Stolyar S.M."/>
            <person name="Hazen T.C."/>
            <person name="Woyke T.J."/>
        </authorList>
    </citation>
    <scope>NUCLEOTIDE SEQUENCE [LARGE SCALE GENOMIC DNA]</scope>
    <source>
        <strain evidence="7 8">JJ</strain>
    </source>
</reference>
<sequence length="279" mass="30324">MRVYSRGGQPEHPVLGVEYLTGDISDRNRLRQALAGAKLVAHFADATLPQTAEDDPLATLSANLDAAFNILTLCAAGGVERLLYCSSGGTVYGIPQTLPILENAVPAPISSYGLTKYVIENAIRYFGFKHGLDYVICRPSNIYGPGQSPFRQQGIIAVAMLKTLRQEAITVFGDGSVIRDYLYIDDLTDFFLRCLGGGPGNVTVNVGSGRGYAVNEVLELIRKVSGQPLAVECLAVRSFDVPANYLDIDLANRLYGWKPRVGLEEGLRLTFAAFKKRFA</sequence>
<evidence type="ECO:0000313" key="8">
    <source>
        <dbReference type="Proteomes" id="UP000006250"/>
    </source>
</evidence>
<evidence type="ECO:0000256" key="2">
    <source>
        <dbReference type="ARBA" id="ARBA00007637"/>
    </source>
</evidence>